<dbReference type="Pfam" id="PF04525">
    <property type="entry name" value="LOR"/>
    <property type="match status" value="1"/>
</dbReference>
<dbReference type="SUPFAM" id="SSF54518">
    <property type="entry name" value="Tubby C-terminal domain-like"/>
    <property type="match status" value="1"/>
</dbReference>
<dbReference type="InterPro" id="IPR025659">
    <property type="entry name" value="Tubby-like_C"/>
</dbReference>
<evidence type="ECO:0000313" key="3">
    <source>
        <dbReference type="Proteomes" id="UP001220022"/>
    </source>
</evidence>
<dbReference type="RefSeq" id="WP_275807918.1">
    <property type="nucleotide sequence ID" value="NZ_BAAANM010000008.1"/>
</dbReference>
<gene>
    <name evidence="2" type="ORF">P2L57_03335</name>
</gene>
<dbReference type="PANTHER" id="PTHR31087">
    <property type="match status" value="1"/>
</dbReference>
<comment type="caution">
    <text evidence="2">The sequence shown here is derived from an EMBL/GenBank/DDBJ whole genome shotgun (WGS) entry which is preliminary data.</text>
</comment>
<dbReference type="Gene3D" id="2.40.160.200">
    <property type="entry name" value="LURP1-related"/>
    <property type="match status" value="1"/>
</dbReference>
<dbReference type="PANTHER" id="PTHR31087:SF161">
    <property type="entry name" value="TUBBY C 2 FAMILY PROTEIN"/>
    <property type="match status" value="1"/>
</dbReference>
<comment type="similarity">
    <text evidence="1">Belongs to the LOR family.</text>
</comment>
<accession>A0ABT5YT64</accession>
<reference evidence="2 3" key="1">
    <citation type="submission" date="2023-03" db="EMBL/GenBank/DDBJ databases">
        <title>Draft genome sequence of type strain Streptomyces ferralitis JCM 14344.</title>
        <authorList>
            <person name="Klaysubun C."/>
            <person name="Duangmal K."/>
        </authorList>
    </citation>
    <scope>NUCLEOTIDE SEQUENCE [LARGE SCALE GENOMIC DNA]</scope>
    <source>
        <strain evidence="2 3">JCM 14344</strain>
    </source>
</reference>
<keyword evidence="3" id="KW-1185">Reference proteome</keyword>
<protein>
    <submittedName>
        <fullName evidence="2">LURP-one-related family protein</fullName>
    </submittedName>
</protein>
<dbReference type="InterPro" id="IPR007612">
    <property type="entry name" value="LOR"/>
</dbReference>
<evidence type="ECO:0000313" key="2">
    <source>
        <dbReference type="EMBL" id="MDF2254800.1"/>
    </source>
</evidence>
<proteinExistence type="inferred from homology"/>
<organism evidence="2 3">
    <name type="scientific">Streptantibioticus ferralitis</name>
    <dbReference type="NCBI Taxonomy" id="236510"/>
    <lineage>
        <taxon>Bacteria</taxon>
        <taxon>Bacillati</taxon>
        <taxon>Actinomycetota</taxon>
        <taxon>Actinomycetes</taxon>
        <taxon>Kitasatosporales</taxon>
        <taxon>Streptomycetaceae</taxon>
        <taxon>Streptantibioticus</taxon>
    </lineage>
</organism>
<sequence length="208" mass="23361">MSDGLGNFLGIAQQLLGNQQQSGHGPQHDNFLQDLSQRLLSGHEPVHNGVTYEIDEKFFSPTHDFWIKNSAGQKVFQVDDKLFSFSGAIALQDAHGNELYRISEKIVTLRDIRYIHRGEQRIATVHKALFSPLVYKFTVTFENGAELHVTGNITDHQYAITYGQQEVAHIDRKWSLLSEHYGVTIIPGQDDALLLTIAACVEAMVLDD</sequence>
<evidence type="ECO:0000256" key="1">
    <source>
        <dbReference type="ARBA" id="ARBA00005437"/>
    </source>
</evidence>
<dbReference type="EMBL" id="JARHTQ010000002">
    <property type="protein sequence ID" value="MDF2254800.1"/>
    <property type="molecule type" value="Genomic_DNA"/>
</dbReference>
<dbReference type="InterPro" id="IPR038595">
    <property type="entry name" value="LOR_sf"/>
</dbReference>
<dbReference type="Proteomes" id="UP001220022">
    <property type="component" value="Unassembled WGS sequence"/>
</dbReference>
<name>A0ABT5YT64_9ACTN</name>